<feature type="coiled-coil region" evidence="1">
    <location>
        <begin position="179"/>
        <end position="227"/>
    </location>
</feature>
<accession>A0ABV5WAQ0</accession>
<keyword evidence="1" id="KW-0175">Coiled coil</keyword>
<comment type="caution">
    <text evidence="3">The sequence shown here is derived from an EMBL/GenBank/DDBJ whole genome shotgun (WGS) entry which is preliminary data.</text>
</comment>
<dbReference type="RefSeq" id="WP_379947849.1">
    <property type="nucleotide sequence ID" value="NZ_JBHMAF010000015.1"/>
</dbReference>
<name>A0ABV5WAQ0_9BACI</name>
<feature type="region of interest" description="Disordered" evidence="2">
    <location>
        <begin position="126"/>
        <end position="162"/>
    </location>
</feature>
<dbReference type="SUPFAM" id="SSF46955">
    <property type="entry name" value="Putative DNA-binding domain"/>
    <property type="match status" value="1"/>
</dbReference>
<evidence type="ECO:0000313" key="4">
    <source>
        <dbReference type="Proteomes" id="UP001589609"/>
    </source>
</evidence>
<dbReference type="InterPro" id="IPR009061">
    <property type="entry name" value="DNA-bd_dom_put_sf"/>
</dbReference>
<sequence length="272" mass="31783">MGLAYITDKFHIRKGFPSSSRIILEERGQERIESVLCYFKERGDSVERYEYILLNKEMSGRLDIGVSTLRKWAAALEKNGYSWEKNEDGTRYYTRYDEETLILFKTLVQEQKFNLDQAAKVIVSRRQGGRSSERAGGVLQENKGKSQSENQSDTHSLTPVSAVPSVLTEEAIQSLINYVKDQEQLNRSLIEKIQEMEQERRSYHALLEKIEEERKTDRELLKQVGQQLKRQEERADERDKMLMENIRSIQQLAAAKEEERKKKGFFSNLFSK</sequence>
<dbReference type="Gene3D" id="1.10.1660.10">
    <property type="match status" value="1"/>
</dbReference>
<evidence type="ECO:0000256" key="2">
    <source>
        <dbReference type="SAM" id="MobiDB-lite"/>
    </source>
</evidence>
<protein>
    <recommendedName>
        <fullName evidence="5">MerR family transcriptional regulator</fullName>
    </recommendedName>
</protein>
<reference evidence="3 4" key="1">
    <citation type="submission" date="2024-09" db="EMBL/GenBank/DDBJ databases">
        <authorList>
            <person name="Sun Q."/>
            <person name="Mori K."/>
        </authorList>
    </citation>
    <scope>NUCLEOTIDE SEQUENCE [LARGE SCALE GENOMIC DNA]</scope>
    <source>
        <strain evidence="3 4">JCM 11201</strain>
    </source>
</reference>
<dbReference type="Proteomes" id="UP001589609">
    <property type="component" value="Unassembled WGS sequence"/>
</dbReference>
<feature type="compositionally biased region" description="Polar residues" evidence="2">
    <location>
        <begin position="145"/>
        <end position="159"/>
    </location>
</feature>
<organism evidence="3 4">
    <name type="scientific">Ectobacillus funiculus</name>
    <dbReference type="NCBI Taxonomy" id="137993"/>
    <lineage>
        <taxon>Bacteria</taxon>
        <taxon>Bacillati</taxon>
        <taxon>Bacillota</taxon>
        <taxon>Bacilli</taxon>
        <taxon>Bacillales</taxon>
        <taxon>Bacillaceae</taxon>
        <taxon>Ectobacillus</taxon>
    </lineage>
</organism>
<dbReference type="EMBL" id="JBHMAF010000015">
    <property type="protein sequence ID" value="MFB9757543.1"/>
    <property type="molecule type" value="Genomic_DNA"/>
</dbReference>
<evidence type="ECO:0000256" key="1">
    <source>
        <dbReference type="SAM" id="Coils"/>
    </source>
</evidence>
<evidence type="ECO:0000313" key="3">
    <source>
        <dbReference type="EMBL" id="MFB9757543.1"/>
    </source>
</evidence>
<gene>
    <name evidence="3" type="ORF">ACFFMS_03160</name>
</gene>
<proteinExistence type="predicted"/>
<evidence type="ECO:0008006" key="5">
    <source>
        <dbReference type="Google" id="ProtNLM"/>
    </source>
</evidence>
<keyword evidence="4" id="KW-1185">Reference proteome</keyword>